<feature type="transmembrane region" description="Helical" evidence="10">
    <location>
        <begin position="319"/>
        <end position="338"/>
    </location>
</feature>
<feature type="transmembrane region" description="Helical" evidence="10">
    <location>
        <begin position="17"/>
        <end position="37"/>
    </location>
</feature>
<dbReference type="PANTHER" id="PTHR16130:SF2">
    <property type="entry name" value="LYSOSOMAL COBALAMIN TRANSPORT ESCORT PROTEIN LMBD1"/>
    <property type="match status" value="1"/>
</dbReference>
<dbReference type="STRING" id="1169540.A0A0G4EWQ2"/>
<evidence type="ECO:0000256" key="3">
    <source>
        <dbReference type="ARBA" id="ARBA00022448"/>
    </source>
</evidence>
<keyword evidence="3" id="KW-0813">Transport</keyword>
<evidence type="ECO:0000256" key="6">
    <source>
        <dbReference type="ARBA" id="ARBA00022989"/>
    </source>
</evidence>
<dbReference type="Proteomes" id="UP000041254">
    <property type="component" value="Unassembled WGS sequence"/>
</dbReference>
<evidence type="ECO:0000256" key="8">
    <source>
        <dbReference type="ARBA" id="ARBA00023228"/>
    </source>
</evidence>
<evidence type="ECO:0000256" key="10">
    <source>
        <dbReference type="SAM" id="Phobius"/>
    </source>
</evidence>
<name>A0A0G4EWQ2_VITBC</name>
<organism evidence="11 12">
    <name type="scientific">Vitrella brassicaformis (strain CCMP3155)</name>
    <dbReference type="NCBI Taxonomy" id="1169540"/>
    <lineage>
        <taxon>Eukaryota</taxon>
        <taxon>Sar</taxon>
        <taxon>Alveolata</taxon>
        <taxon>Colpodellida</taxon>
        <taxon>Vitrellaceae</taxon>
        <taxon>Vitrella</taxon>
    </lineage>
</organism>
<comment type="similarity">
    <text evidence="2">Belongs to the LIMR family. LMBRD1 subfamily.</text>
</comment>
<evidence type="ECO:0000256" key="1">
    <source>
        <dbReference type="ARBA" id="ARBA00004155"/>
    </source>
</evidence>
<evidence type="ECO:0000313" key="12">
    <source>
        <dbReference type="Proteomes" id="UP000041254"/>
    </source>
</evidence>
<dbReference type="GO" id="GO:0072665">
    <property type="term" value="P:protein localization to vacuole"/>
    <property type="evidence" value="ECO:0007669"/>
    <property type="project" value="TreeGrafter"/>
</dbReference>
<dbReference type="Pfam" id="PF04791">
    <property type="entry name" value="LMBR1"/>
    <property type="match status" value="1"/>
</dbReference>
<feature type="transmembrane region" description="Helical" evidence="10">
    <location>
        <begin position="192"/>
        <end position="217"/>
    </location>
</feature>
<dbReference type="VEuPathDB" id="CryptoDB:Vbra_21026"/>
<feature type="transmembrane region" description="Helical" evidence="10">
    <location>
        <begin position="49"/>
        <end position="69"/>
    </location>
</feature>
<dbReference type="InterPro" id="IPR006876">
    <property type="entry name" value="LMBR1-like_membr_prot"/>
</dbReference>
<dbReference type="OMA" id="FWAQFVF"/>
<evidence type="ECO:0000256" key="2">
    <source>
        <dbReference type="ARBA" id="ARBA00009901"/>
    </source>
</evidence>
<evidence type="ECO:0000256" key="7">
    <source>
        <dbReference type="ARBA" id="ARBA00023136"/>
    </source>
</evidence>
<accession>A0A0G4EWQ2</accession>
<evidence type="ECO:0000313" key="11">
    <source>
        <dbReference type="EMBL" id="CEM03178.1"/>
    </source>
</evidence>
<sequence length="552" mass="62144">MAPSRPRLRGPNAMSEVFAWAVFASFILALLVINYLLTRWLVDPAESYTLATFAVVSCLTISLLCVLLLPVDVFTASKGDIRTEWTQVVVSQQLVQSTYLALFGALLVLCYVVVPFAFFYGEERGADFDEDQEPCGKSAGALRHTVFFMVFVVLLLLTGLSFRAGQKARLQHGKEIQFFHHVLDVDHAGDAAISFSIASLTFLGVMAWIFYSAYGLASFPFELIRSRRSFHEQRVEIENDMATLRERHRAIQAKYGSRGDGGGASLDMSKMTTRDRWNLTKLQREQRLLTHYNYRLQEMEEAAQSWIAKTMIILTPFRVLIGTALVGLSLLVFISLLLTSIDRFLHSGCALSCGFLLESQRALWNPLDWLLTWLSNYFPLDFVALAVLTLYIFCCSLYGITALGIRVAFIPIFPIKPRRSLPQALLLMCFVLAHILLVLCMTLLTIAHQYATFGSQTIRRDDGSLEGCSTRSDPKHCHISVIAAFFNRIIIGSSVFSVGYFFANWLFCGVFVLVFLHAWLLRQPRSPLLDGRLDEMDDEALGLLDMGTEHKT</sequence>
<keyword evidence="12" id="KW-1185">Reference proteome</keyword>
<feature type="transmembrane region" description="Helical" evidence="10">
    <location>
        <begin position="141"/>
        <end position="162"/>
    </location>
</feature>
<dbReference type="PANTHER" id="PTHR16130">
    <property type="entry name" value="LYSOSOMAL COBALAMIN TRANSPORTER-RELATED"/>
    <property type="match status" value="1"/>
</dbReference>
<gene>
    <name evidence="11" type="ORF">Vbra_21026</name>
</gene>
<evidence type="ECO:0000256" key="5">
    <source>
        <dbReference type="ARBA" id="ARBA00022692"/>
    </source>
</evidence>
<protein>
    <recommendedName>
        <fullName evidence="13">Lysosomal cobalamin transporter</fullName>
    </recommendedName>
</protein>
<keyword evidence="9" id="KW-0170">Cobalt</keyword>
<dbReference type="GO" id="GO:0031419">
    <property type="term" value="F:cobalamin binding"/>
    <property type="evidence" value="ECO:0007669"/>
    <property type="project" value="UniProtKB-KW"/>
</dbReference>
<keyword evidence="6 10" id="KW-1133">Transmembrane helix</keyword>
<dbReference type="FunCoup" id="A0A0G4EWQ2">
    <property type="interactions" value="81"/>
</dbReference>
<dbReference type="AlphaFoldDB" id="A0A0G4EWQ2"/>
<keyword evidence="7 10" id="KW-0472">Membrane</keyword>
<feature type="transmembrane region" description="Helical" evidence="10">
    <location>
        <begin position="382"/>
        <end position="413"/>
    </location>
</feature>
<feature type="transmembrane region" description="Helical" evidence="10">
    <location>
        <begin position="425"/>
        <end position="447"/>
    </location>
</feature>
<dbReference type="InterPro" id="IPR050854">
    <property type="entry name" value="LMBD1_LysCbl_Transport"/>
</dbReference>
<keyword evidence="4" id="KW-0846">Cobalamin</keyword>
<evidence type="ECO:0000256" key="9">
    <source>
        <dbReference type="ARBA" id="ARBA00023285"/>
    </source>
</evidence>
<dbReference type="PhylomeDB" id="A0A0G4EWQ2"/>
<dbReference type="GO" id="GO:0005765">
    <property type="term" value="C:lysosomal membrane"/>
    <property type="evidence" value="ECO:0007669"/>
    <property type="project" value="UniProtKB-SubCell"/>
</dbReference>
<feature type="transmembrane region" description="Helical" evidence="10">
    <location>
        <begin position="99"/>
        <end position="120"/>
    </location>
</feature>
<comment type="subcellular location">
    <subcellularLocation>
        <location evidence="1">Lysosome membrane</location>
        <topology evidence="1">Multi-pass membrane protein</topology>
    </subcellularLocation>
</comment>
<dbReference type="InParanoid" id="A0A0G4EWQ2"/>
<evidence type="ECO:0000256" key="4">
    <source>
        <dbReference type="ARBA" id="ARBA00022628"/>
    </source>
</evidence>
<proteinExistence type="inferred from homology"/>
<feature type="transmembrane region" description="Helical" evidence="10">
    <location>
        <begin position="502"/>
        <end position="521"/>
    </location>
</feature>
<dbReference type="EMBL" id="CDMY01000336">
    <property type="protein sequence ID" value="CEM03178.1"/>
    <property type="molecule type" value="Genomic_DNA"/>
</dbReference>
<reference evidence="11 12" key="1">
    <citation type="submission" date="2014-11" db="EMBL/GenBank/DDBJ databases">
        <authorList>
            <person name="Zhu J."/>
            <person name="Qi W."/>
            <person name="Song R."/>
        </authorList>
    </citation>
    <scope>NUCLEOTIDE SEQUENCE [LARGE SCALE GENOMIC DNA]</scope>
</reference>
<evidence type="ECO:0008006" key="13">
    <source>
        <dbReference type="Google" id="ProtNLM"/>
    </source>
</evidence>
<dbReference type="OrthoDB" id="73273at2759"/>
<keyword evidence="8" id="KW-0458">Lysosome</keyword>
<keyword evidence="5 10" id="KW-0812">Transmembrane</keyword>